<name>A0A0H3XIN0_9MOLU</name>
<evidence type="ECO:0000313" key="1">
    <source>
        <dbReference type="EMBL" id="AKM54335.1"/>
    </source>
</evidence>
<gene>
    <name evidence="1" type="ORF">SERIO_v1c07730</name>
</gene>
<protein>
    <submittedName>
        <fullName evidence="1">Uncharacterized protein</fullName>
    </submittedName>
</protein>
<dbReference type="RefSeq" id="WP_047791548.1">
    <property type="nucleotide sequence ID" value="NZ_CP011856.1"/>
</dbReference>
<proteinExistence type="predicted"/>
<dbReference type="AlphaFoldDB" id="A0A0H3XIN0"/>
<reference evidence="2" key="2">
    <citation type="submission" date="2015-06" db="EMBL/GenBank/DDBJ databases">
        <title>Complete genome sequence of Spiroplasma eriocheiris TDA-040725-5 (DSM 21848).</title>
        <authorList>
            <person name="Lo W.-S."/>
            <person name="Kuo C.-H."/>
        </authorList>
    </citation>
    <scope>NUCLEOTIDE SEQUENCE [LARGE SCALE GENOMIC DNA]</scope>
    <source>
        <strain evidence="2">TDA-040725-5</strain>
    </source>
</reference>
<sequence>MKTFGDQQIINAIENKKLKQVVKKLLALRLNYTIIERIVRSKRELNNKEKKFVLSIINHNLHSPTVPKKTGIKVNKLATKTSGKKR</sequence>
<reference evidence="1 2" key="1">
    <citation type="journal article" date="2015" name="Genome Biol. Evol.">
        <title>Found and Lost: The Fates of Horizontally Acquired Genes in Arthropod-Symbiotic Spiroplasma.</title>
        <authorList>
            <person name="Lo W.S."/>
            <person name="Gasparich G.E."/>
            <person name="Kuo C.H."/>
        </authorList>
    </citation>
    <scope>NUCLEOTIDE SEQUENCE [LARGE SCALE GENOMIC DNA]</scope>
    <source>
        <strain evidence="2">TDA-040725-5</strain>
    </source>
</reference>
<dbReference type="Proteomes" id="UP000035661">
    <property type="component" value="Chromosome"/>
</dbReference>
<accession>A0A0H3XIN0</accession>
<organism evidence="1 2">
    <name type="scientific">Spiroplasma eriocheiris</name>
    <dbReference type="NCBI Taxonomy" id="315358"/>
    <lineage>
        <taxon>Bacteria</taxon>
        <taxon>Bacillati</taxon>
        <taxon>Mycoplasmatota</taxon>
        <taxon>Mollicutes</taxon>
        <taxon>Entomoplasmatales</taxon>
        <taxon>Spiroplasmataceae</taxon>
        <taxon>Spiroplasma</taxon>
    </lineage>
</organism>
<dbReference type="PATRIC" id="fig|743698.3.peg.776"/>
<keyword evidence="2" id="KW-1185">Reference proteome</keyword>
<dbReference type="KEGG" id="seri:SERIO_v1c07730"/>
<dbReference type="EMBL" id="CP011856">
    <property type="protein sequence ID" value="AKM54335.1"/>
    <property type="molecule type" value="Genomic_DNA"/>
</dbReference>
<evidence type="ECO:0000313" key="2">
    <source>
        <dbReference type="Proteomes" id="UP000035661"/>
    </source>
</evidence>